<feature type="non-terminal residue" evidence="1">
    <location>
        <position position="61"/>
    </location>
</feature>
<proteinExistence type="predicted"/>
<reference evidence="1" key="1">
    <citation type="submission" date="2021-06" db="EMBL/GenBank/DDBJ databases">
        <authorList>
            <person name="Kallberg Y."/>
            <person name="Tangrot J."/>
            <person name="Rosling A."/>
        </authorList>
    </citation>
    <scope>NUCLEOTIDE SEQUENCE</scope>
    <source>
        <strain evidence="1">FL966</strain>
    </source>
</reference>
<comment type="caution">
    <text evidence="1">The sequence shown here is derived from an EMBL/GenBank/DDBJ whole genome shotgun (WGS) entry which is preliminary data.</text>
</comment>
<sequence>MPKWPGPDPEIHHFLRILPNQYSGHPLGPLWQAFDLIKFDKKTKIICIFYKNDNPISGTTT</sequence>
<dbReference type="AlphaFoldDB" id="A0A9N9GSP9"/>
<evidence type="ECO:0000313" key="2">
    <source>
        <dbReference type="Proteomes" id="UP000789759"/>
    </source>
</evidence>
<protein>
    <submittedName>
        <fullName evidence="1">7645_t:CDS:1</fullName>
    </submittedName>
</protein>
<dbReference type="Proteomes" id="UP000789759">
    <property type="component" value="Unassembled WGS sequence"/>
</dbReference>
<evidence type="ECO:0000313" key="1">
    <source>
        <dbReference type="EMBL" id="CAG8623550.1"/>
    </source>
</evidence>
<organism evidence="1 2">
    <name type="scientific">Cetraspora pellucida</name>
    <dbReference type="NCBI Taxonomy" id="1433469"/>
    <lineage>
        <taxon>Eukaryota</taxon>
        <taxon>Fungi</taxon>
        <taxon>Fungi incertae sedis</taxon>
        <taxon>Mucoromycota</taxon>
        <taxon>Glomeromycotina</taxon>
        <taxon>Glomeromycetes</taxon>
        <taxon>Diversisporales</taxon>
        <taxon>Gigasporaceae</taxon>
        <taxon>Cetraspora</taxon>
    </lineage>
</organism>
<accession>A0A9N9GSP9</accession>
<gene>
    <name evidence="1" type="ORF">CPELLU_LOCUS8045</name>
</gene>
<dbReference type="EMBL" id="CAJVQA010005571">
    <property type="protein sequence ID" value="CAG8623550.1"/>
    <property type="molecule type" value="Genomic_DNA"/>
</dbReference>
<dbReference type="OrthoDB" id="10394245at2759"/>
<keyword evidence="2" id="KW-1185">Reference proteome</keyword>
<name>A0A9N9GSP9_9GLOM</name>